<dbReference type="Pfam" id="PF18075">
    <property type="entry name" value="FtsX_ECD"/>
    <property type="match status" value="1"/>
</dbReference>
<evidence type="ECO:0000256" key="4">
    <source>
        <dbReference type="ARBA" id="ARBA00022475"/>
    </source>
</evidence>
<gene>
    <name evidence="14" type="ordered locus">Tmath_1757</name>
</gene>
<evidence type="ECO:0000256" key="5">
    <source>
        <dbReference type="ARBA" id="ARBA00022618"/>
    </source>
</evidence>
<dbReference type="InterPro" id="IPR003838">
    <property type="entry name" value="ABC3_permease_C"/>
</dbReference>
<evidence type="ECO:0000256" key="3">
    <source>
        <dbReference type="ARBA" id="ARBA00021907"/>
    </source>
</evidence>
<feature type="transmembrane region" description="Helical" evidence="11">
    <location>
        <begin position="273"/>
        <end position="297"/>
    </location>
</feature>
<evidence type="ECO:0000256" key="11">
    <source>
        <dbReference type="SAM" id="Phobius"/>
    </source>
</evidence>
<comment type="subcellular location">
    <subcellularLocation>
        <location evidence="1">Cell membrane</location>
        <topology evidence="1">Multi-pass membrane protein</topology>
    </subcellularLocation>
</comment>
<keyword evidence="9 10" id="KW-0131">Cell cycle</keyword>
<evidence type="ECO:0000256" key="2">
    <source>
        <dbReference type="ARBA" id="ARBA00007379"/>
    </source>
</evidence>
<evidence type="ECO:0000313" key="15">
    <source>
        <dbReference type="Proteomes" id="UP000002064"/>
    </source>
</evidence>
<dbReference type="EMBL" id="CP002032">
    <property type="protein sequence ID" value="ADH61458.1"/>
    <property type="molecule type" value="Genomic_DNA"/>
</dbReference>
<dbReference type="PIRSF" id="PIRSF003097">
    <property type="entry name" value="FtsX"/>
    <property type="match status" value="1"/>
</dbReference>
<keyword evidence="4 10" id="KW-1003">Cell membrane</keyword>
<sequence length="303" mass="33899">MKQGVFMDMLFRNFKYFLKEGFSNLARNRLMTIASITSVMAAMLILGLVVVIILNVNSLTYQVESQLELKAFLKDNISKEQVTQIGNDIKSIEGVTSVVFESKEEALRKFKQQLGDKSYLAEGLENDNPLPQSYIIKVKDANLMKDISTKIKQINGVEKVSYGQDVVDKLLGIIKIIRIVGLSIILILFIISIVIISNTIKLGVFARRREINIMKYIGATDWFIRWPFLIEGVILGLIGALLSVIILVLAYGYVLDVMNNKLIMFQLLPLEKIVGGILLYFSMIGAIIGALGSGLSIKRFLNV</sequence>
<dbReference type="InterPro" id="IPR058204">
    <property type="entry name" value="FtsX_firmicutes-type"/>
</dbReference>
<feature type="domain" description="FtsX extracellular" evidence="13">
    <location>
        <begin position="68"/>
        <end position="160"/>
    </location>
</feature>
<dbReference type="NCBIfam" id="NF038347">
    <property type="entry name" value="FtsX_Gpos"/>
    <property type="match status" value="1"/>
</dbReference>
<evidence type="ECO:0000256" key="7">
    <source>
        <dbReference type="ARBA" id="ARBA00022989"/>
    </source>
</evidence>
<dbReference type="Proteomes" id="UP000002064">
    <property type="component" value="Chromosome"/>
</dbReference>
<evidence type="ECO:0000256" key="1">
    <source>
        <dbReference type="ARBA" id="ARBA00004651"/>
    </source>
</evidence>
<keyword evidence="6 11" id="KW-0812">Transmembrane</keyword>
<dbReference type="InterPro" id="IPR004513">
    <property type="entry name" value="FtsX"/>
</dbReference>
<evidence type="ECO:0000259" key="13">
    <source>
        <dbReference type="Pfam" id="PF18075"/>
    </source>
</evidence>
<evidence type="ECO:0000256" key="6">
    <source>
        <dbReference type="ARBA" id="ARBA00022692"/>
    </source>
</evidence>
<feature type="transmembrane region" description="Helical" evidence="11">
    <location>
        <begin position="226"/>
        <end position="253"/>
    </location>
</feature>
<protein>
    <recommendedName>
        <fullName evidence="3 10">Cell division protein FtsX</fullName>
    </recommendedName>
</protein>
<name>A0ABN3Z882_THEM3</name>
<keyword evidence="5 10" id="KW-0132">Cell division</keyword>
<organism evidence="14 15">
    <name type="scientific">Thermoanaerobacter mathranii subsp. mathranii (strain DSM 11426 / CCUG 53645 / CIP 108742 / A3)</name>
    <dbReference type="NCBI Taxonomy" id="583358"/>
    <lineage>
        <taxon>Bacteria</taxon>
        <taxon>Bacillati</taxon>
        <taxon>Bacillota</taxon>
        <taxon>Clostridia</taxon>
        <taxon>Thermoanaerobacterales</taxon>
        <taxon>Thermoanaerobacteraceae</taxon>
        <taxon>Thermoanaerobacter</taxon>
    </lineage>
</organism>
<dbReference type="InterPro" id="IPR040690">
    <property type="entry name" value="FtsX_ECD"/>
</dbReference>
<dbReference type="Pfam" id="PF02687">
    <property type="entry name" value="FtsX"/>
    <property type="match status" value="1"/>
</dbReference>
<dbReference type="Gene3D" id="3.30.70.3040">
    <property type="match status" value="1"/>
</dbReference>
<comment type="similarity">
    <text evidence="2 10">Belongs to the ABC-4 integral membrane protein family. FtsX subfamily.</text>
</comment>
<feature type="domain" description="ABC3 transporter permease C-terminal" evidence="12">
    <location>
        <begin position="183"/>
        <end position="301"/>
    </location>
</feature>
<evidence type="ECO:0000256" key="9">
    <source>
        <dbReference type="ARBA" id="ARBA00023306"/>
    </source>
</evidence>
<proteinExistence type="inferred from homology"/>
<dbReference type="PANTHER" id="PTHR47755:SF1">
    <property type="entry name" value="CELL DIVISION PROTEIN FTSX"/>
    <property type="match status" value="1"/>
</dbReference>
<keyword evidence="7 11" id="KW-1133">Transmembrane helix</keyword>
<evidence type="ECO:0000256" key="8">
    <source>
        <dbReference type="ARBA" id="ARBA00023136"/>
    </source>
</evidence>
<feature type="transmembrane region" description="Helical" evidence="11">
    <location>
        <begin position="176"/>
        <end position="205"/>
    </location>
</feature>
<evidence type="ECO:0000313" key="14">
    <source>
        <dbReference type="EMBL" id="ADH61458.1"/>
    </source>
</evidence>
<keyword evidence="15" id="KW-1185">Reference proteome</keyword>
<evidence type="ECO:0000259" key="12">
    <source>
        <dbReference type="Pfam" id="PF02687"/>
    </source>
</evidence>
<feature type="transmembrane region" description="Helical" evidence="11">
    <location>
        <begin position="30"/>
        <end position="54"/>
    </location>
</feature>
<evidence type="ECO:0000256" key="10">
    <source>
        <dbReference type="PIRNR" id="PIRNR003097"/>
    </source>
</evidence>
<reference evidence="14 15" key="1">
    <citation type="submission" date="2010-05" db="EMBL/GenBank/DDBJ databases">
        <title>Complete sequence of Thermoanaerobacter mathranii subsp. mathranii mathranii str. A3.</title>
        <authorList>
            <consortium name="US DOE Joint Genome Institute"/>
            <person name="Lucas S."/>
            <person name="Copeland A."/>
            <person name="Lapidus A."/>
            <person name="Cheng J.-F."/>
            <person name="Bruce D."/>
            <person name="Goodwin L."/>
            <person name="Pitluck S."/>
            <person name="Held B."/>
            <person name="Detter J.C."/>
            <person name="Han C."/>
            <person name="Tapia R."/>
            <person name="Land M."/>
            <person name="Hauser L."/>
            <person name="Kyrpides N."/>
            <person name="Mikhailova N."/>
            <person name="Zhou J."/>
            <person name="Hemme C."/>
            <person name="Woyke T."/>
        </authorList>
    </citation>
    <scope>NUCLEOTIDE SEQUENCE [LARGE SCALE GENOMIC DNA]</scope>
    <source>
        <strain evidence="14 15">A3</strain>
    </source>
</reference>
<accession>A0ABN3Z882</accession>
<keyword evidence="8 10" id="KW-0472">Membrane</keyword>
<comment type="function">
    <text evidence="10">Part of the ABC transporter FtsEX involved in asymmetric cellular division facilitating the initiation of sporulation.</text>
</comment>
<dbReference type="PANTHER" id="PTHR47755">
    <property type="entry name" value="CELL DIVISION PROTEIN FTSX"/>
    <property type="match status" value="1"/>
</dbReference>